<evidence type="ECO:0000313" key="1">
    <source>
        <dbReference type="EMBL" id="QCI85908.1"/>
    </source>
</evidence>
<protein>
    <submittedName>
        <fullName evidence="1">LacI family transcriptional regulator</fullName>
    </submittedName>
</protein>
<dbReference type="PROSITE" id="PS50943">
    <property type="entry name" value="HTH_CROC1"/>
    <property type="match status" value="1"/>
</dbReference>
<dbReference type="Proteomes" id="UP000298615">
    <property type="component" value="Chromosome"/>
</dbReference>
<dbReference type="RefSeq" id="WP_136952749.1">
    <property type="nucleotide sequence ID" value="NZ_CP039712.1"/>
</dbReference>
<dbReference type="PROSITE" id="PS50932">
    <property type="entry name" value="HTH_LACI_2"/>
    <property type="match status" value="1"/>
</dbReference>
<dbReference type="Pfam" id="PF00532">
    <property type="entry name" value="Peripla_BP_1"/>
    <property type="match status" value="1"/>
</dbReference>
<proteinExistence type="predicted"/>
<dbReference type="InterPro" id="IPR000843">
    <property type="entry name" value="HTH_LacI"/>
</dbReference>
<dbReference type="OrthoDB" id="3180992at2"/>
<sequence length="325" mass="36489">MITIRQIAKEAGVSKSTVSRYLNDGYVSEKTAEKIKKVIEENNYSPNEFARNLKYEKSKFIGVVIPRIDSPSTTSMLAGVEKISREHDYQILISNTDLDDQREIESIYSLVQNKVAGIIVFATKITDEHLALQNKIEIPIIFVGQQHPDIYSVIHDNFQAGQLLASNLLKFNHQKVRYIGVSKTDYSVGVQRKKGVVSTFIAQGIQVEEIESSFRTMANYELAKQLLQDKTYTLYVTATDNMAIGFYRAAFDLGLIVGQDISIAGFGGYMFSEFLTPPLTTIDFHHEKVGEQAMANLLDLIVGNSTIKESIVPVSYQERKSVIKL</sequence>
<keyword evidence="2" id="KW-1185">Reference proteome</keyword>
<dbReference type="EMBL" id="CP039712">
    <property type="protein sequence ID" value="QCI85908.1"/>
    <property type="molecule type" value="Genomic_DNA"/>
</dbReference>
<dbReference type="InterPro" id="IPR010982">
    <property type="entry name" value="Lambda_DNA-bd_dom_sf"/>
</dbReference>
<dbReference type="SUPFAM" id="SSF47413">
    <property type="entry name" value="lambda repressor-like DNA-binding domains"/>
    <property type="match status" value="1"/>
</dbReference>
<dbReference type="InterPro" id="IPR028082">
    <property type="entry name" value="Peripla_BP_I"/>
</dbReference>
<dbReference type="PRINTS" id="PR00036">
    <property type="entry name" value="HTHLACI"/>
</dbReference>
<dbReference type="PANTHER" id="PTHR30146">
    <property type="entry name" value="LACI-RELATED TRANSCRIPTIONAL REPRESSOR"/>
    <property type="match status" value="1"/>
</dbReference>
<dbReference type="CDD" id="cd01392">
    <property type="entry name" value="HTH_LacI"/>
    <property type="match status" value="1"/>
</dbReference>
<accession>A0A4D7CPB3</accession>
<dbReference type="CDD" id="cd01542">
    <property type="entry name" value="PBP1_TreR-like"/>
    <property type="match status" value="1"/>
</dbReference>
<dbReference type="InterPro" id="IPR001761">
    <property type="entry name" value="Peripla_BP/Lac1_sug-bd_dom"/>
</dbReference>
<dbReference type="GO" id="GO:0003700">
    <property type="term" value="F:DNA-binding transcription factor activity"/>
    <property type="evidence" value="ECO:0007669"/>
    <property type="project" value="TreeGrafter"/>
</dbReference>
<dbReference type="GO" id="GO:0000976">
    <property type="term" value="F:transcription cis-regulatory region binding"/>
    <property type="evidence" value="ECO:0007669"/>
    <property type="project" value="TreeGrafter"/>
</dbReference>
<dbReference type="Pfam" id="PF00356">
    <property type="entry name" value="LacI"/>
    <property type="match status" value="1"/>
</dbReference>
<name>A0A4D7CPB3_9ENTE</name>
<dbReference type="Gene3D" id="1.10.260.40">
    <property type="entry name" value="lambda repressor-like DNA-binding domains"/>
    <property type="match status" value="1"/>
</dbReference>
<dbReference type="SUPFAM" id="SSF53822">
    <property type="entry name" value="Periplasmic binding protein-like I"/>
    <property type="match status" value="1"/>
</dbReference>
<dbReference type="InterPro" id="IPR001387">
    <property type="entry name" value="Cro/C1-type_HTH"/>
</dbReference>
<organism evidence="1 2">
    <name type="scientific">Vagococcus zengguangii</name>
    <dbReference type="NCBI Taxonomy" id="2571750"/>
    <lineage>
        <taxon>Bacteria</taxon>
        <taxon>Bacillati</taxon>
        <taxon>Bacillota</taxon>
        <taxon>Bacilli</taxon>
        <taxon>Lactobacillales</taxon>
        <taxon>Enterococcaceae</taxon>
        <taxon>Vagococcus</taxon>
    </lineage>
</organism>
<dbReference type="PANTHER" id="PTHR30146:SF154">
    <property type="entry name" value="TRANSCRIPTION REGULATOR, MEMBER OF GALR FAMILY"/>
    <property type="match status" value="1"/>
</dbReference>
<dbReference type="AlphaFoldDB" id="A0A4D7CPB3"/>
<evidence type="ECO:0000313" key="2">
    <source>
        <dbReference type="Proteomes" id="UP000298615"/>
    </source>
</evidence>
<gene>
    <name evidence="1" type="ORF">FA707_02525</name>
</gene>
<dbReference type="KEGG" id="vao:FA707_02525"/>
<dbReference type="SMART" id="SM00354">
    <property type="entry name" value="HTH_LACI"/>
    <property type="match status" value="1"/>
</dbReference>
<reference evidence="1 2" key="1">
    <citation type="submission" date="2019-04" db="EMBL/GenBank/DDBJ databases">
        <title>Vagococcus sp. nov., isolated from faeces of yaks (Bos grunniens).</title>
        <authorList>
            <person name="Ge Y."/>
        </authorList>
    </citation>
    <scope>NUCLEOTIDE SEQUENCE [LARGE SCALE GENOMIC DNA]</scope>
    <source>
        <strain evidence="1 2">MN-17</strain>
    </source>
</reference>
<dbReference type="Gene3D" id="3.40.50.2300">
    <property type="match status" value="2"/>
</dbReference>